<gene>
    <name evidence="3" type="ORF">ECRASSUSDP1_LOCUS17658</name>
</gene>
<dbReference type="SUPFAM" id="SSF117892">
    <property type="entry name" value="Band 7/SPFH domain"/>
    <property type="match status" value="1"/>
</dbReference>
<accession>A0AAD1XP81</accession>
<comment type="caution">
    <text evidence="3">The sequence shown here is derived from an EMBL/GenBank/DDBJ whole genome shotgun (WGS) entry which is preliminary data.</text>
</comment>
<dbReference type="InterPro" id="IPR036013">
    <property type="entry name" value="Band_7/SPFH_dom_sf"/>
</dbReference>
<dbReference type="Pfam" id="PF01145">
    <property type="entry name" value="Band_7"/>
    <property type="match status" value="1"/>
</dbReference>
<evidence type="ECO:0000256" key="1">
    <source>
        <dbReference type="SAM" id="Phobius"/>
    </source>
</evidence>
<evidence type="ECO:0000259" key="2">
    <source>
        <dbReference type="Pfam" id="PF01145"/>
    </source>
</evidence>
<protein>
    <recommendedName>
        <fullName evidence="2">Band 7 domain-containing protein</fullName>
    </recommendedName>
</protein>
<proteinExistence type="predicted"/>
<dbReference type="PANTHER" id="PTHR42911:SF2">
    <property type="entry name" value="PROHIBITIN FAMILY PROTEIN"/>
    <property type="match status" value="1"/>
</dbReference>
<organism evidence="3 4">
    <name type="scientific">Euplotes crassus</name>
    <dbReference type="NCBI Taxonomy" id="5936"/>
    <lineage>
        <taxon>Eukaryota</taxon>
        <taxon>Sar</taxon>
        <taxon>Alveolata</taxon>
        <taxon>Ciliophora</taxon>
        <taxon>Intramacronucleata</taxon>
        <taxon>Spirotrichea</taxon>
        <taxon>Hypotrichia</taxon>
        <taxon>Euplotida</taxon>
        <taxon>Euplotidae</taxon>
        <taxon>Moneuplotes</taxon>
    </lineage>
</organism>
<reference evidence="3" key="1">
    <citation type="submission" date="2023-07" db="EMBL/GenBank/DDBJ databases">
        <authorList>
            <consortium name="AG Swart"/>
            <person name="Singh M."/>
            <person name="Singh A."/>
            <person name="Seah K."/>
            <person name="Emmerich C."/>
        </authorList>
    </citation>
    <scope>NUCLEOTIDE SEQUENCE</scope>
    <source>
        <strain evidence="3">DP1</strain>
    </source>
</reference>
<feature type="domain" description="Band 7" evidence="2">
    <location>
        <begin position="28"/>
        <end position="209"/>
    </location>
</feature>
<evidence type="ECO:0000313" key="3">
    <source>
        <dbReference type="EMBL" id="CAI2376289.1"/>
    </source>
</evidence>
<evidence type="ECO:0000313" key="4">
    <source>
        <dbReference type="Proteomes" id="UP001295684"/>
    </source>
</evidence>
<dbReference type="AlphaFoldDB" id="A0AAD1XP81"/>
<keyword evidence="1" id="KW-1133">Transmembrane helix</keyword>
<keyword evidence="1" id="KW-0472">Membrane</keyword>
<keyword evidence="4" id="KW-1185">Reference proteome</keyword>
<dbReference type="InterPro" id="IPR001107">
    <property type="entry name" value="Band_7"/>
</dbReference>
<feature type="transmembrane region" description="Helical" evidence="1">
    <location>
        <begin position="6"/>
        <end position="25"/>
    </location>
</feature>
<dbReference type="PANTHER" id="PTHR42911">
    <property type="entry name" value="MODULATOR OF FTSH PROTEASE HFLC"/>
    <property type="match status" value="1"/>
</dbReference>
<dbReference type="Proteomes" id="UP001295684">
    <property type="component" value="Unassembled WGS sequence"/>
</dbReference>
<dbReference type="Gene3D" id="3.30.479.30">
    <property type="entry name" value="Band 7 domain"/>
    <property type="match status" value="1"/>
</dbReference>
<name>A0AAD1XP81_EUPCR</name>
<sequence length="302" mass="34217">MIEKAILIGAGVVALIIVVAFAFMWDSVEPTEYGMTYNSITKTAGTDHIYEGGLYFVGPFKHFIKFPATVTHIEFSDRKERNAPPLETRTKEGLGLILHVAFQYKLHRHSIPKLYKLTNVRYEETFIRQAKNIILEEASEYNAPEYWEKRGEIGANIAKRLNDTLSNTYTSVVSFQMIQIDLPHSYEDSIVQTQVEVQKRETKRYEQKATTMRESINVDVSEANKQSQIIYAEADAKAINATTSYEKMAYRDASALLGLTASNGLIEYTKLMNIMKNKDSQLIIGMQNALINIQTPGPSQQV</sequence>
<keyword evidence="1" id="KW-0812">Transmembrane</keyword>
<dbReference type="EMBL" id="CAMPGE010017837">
    <property type="protein sequence ID" value="CAI2376289.1"/>
    <property type="molecule type" value="Genomic_DNA"/>
</dbReference>